<name>A0AAE0FI33_9CHLO</name>
<sequence length="759" mass="78474">QPRKNPPPSTLEEDCLSGRARAAPRRAWDMGDVAVDVVLALAHQASAHPSPESHIDTATLTPIALNLLRVLVGALVGSGEYAANSSAAASASGQPRNDVLGTVLQGSPRLIQWLLANSSAASASQDGSHVLLLVSAAAAEFGEVGALEALSAVADSLALPYGPAASHQVAAALAAKMGGVMLGCGLHSAIGRWVDWLVGTELRTCGRAQMLRLLQLLRALVVAGGAAEAGPRATRAVPDTLETAFRRLVTAELASRWGELLLLLHCTERSVEGGLLELLQVLPPPRGFLKLRNALRVLIGVLLQDLVDAALADQAASPPSVGVTSAPPAAHASSLEFAQAVKRLIVRLAATSDSAPLWVTSLLLACSSQPSQSSAVRLPIPCVDRFGRAVETPETVGSAQNAEAALPSLSLVQANRKRMAPDSGREAGAAAGSRAGGPSAACPSAAAVEGVWLELISLARACLTTCCQRIVTPDAQLVPPQAPAGVVELMREVSGGSTCTSTRAPPAESAAECAAAEESQQPPSAQQEAGATQPGTTWGQLLAEQLKEQVEDGAGGALPTRAQYEETMPRRPVLSGHRRGVDVMAANPVLVDLLFFLAEASPANAPTCSSLVRLLLADVIGRCHLPGGGSAAGGHKVPLLGRAACWDGGTRQNELASQAVAVVQLLRATGWIPISVAVVAEIFYAVSLTEVAAILEMLWKHMHITLAAGGAAALREATVGADLPEPLTDEWRKLLKGILLPHIASLGVHYGTLYRNLLK</sequence>
<feature type="compositionally biased region" description="Low complexity" evidence="1">
    <location>
        <begin position="426"/>
        <end position="437"/>
    </location>
</feature>
<accession>A0AAE0FI33</accession>
<proteinExistence type="predicted"/>
<reference evidence="2 3" key="1">
    <citation type="journal article" date="2015" name="Genome Biol. Evol.">
        <title>Comparative Genomics of a Bacterivorous Green Alga Reveals Evolutionary Causalities and Consequences of Phago-Mixotrophic Mode of Nutrition.</title>
        <authorList>
            <person name="Burns J.A."/>
            <person name="Paasch A."/>
            <person name="Narechania A."/>
            <person name="Kim E."/>
        </authorList>
    </citation>
    <scope>NUCLEOTIDE SEQUENCE [LARGE SCALE GENOMIC DNA]</scope>
    <source>
        <strain evidence="2 3">PLY_AMNH</strain>
    </source>
</reference>
<gene>
    <name evidence="2" type="ORF">CYMTET_31143</name>
</gene>
<feature type="non-terminal residue" evidence="2">
    <location>
        <position position="1"/>
    </location>
</feature>
<feature type="region of interest" description="Disordered" evidence="1">
    <location>
        <begin position="415"/>
        <end position="437"/>
    </location>
</feature>
<evidence type="ECO:0000256" key="1">
    <source>
        <dbReference type="SAM" id="MobiDB-lite"/>
    </source>
</evidence>
<evidence type="ECO:0000313" key="3">
    <source>
        <dbReference type="Proteomes" id="UP001190700"/>
    </source>
</evidence>
<organism evidence="2 3">
    <name type="scientific">Cymbomonas tetramitiformis</name>
    <dbReference type="NCBI Taxonomy" id="36881"/>
    <lineage>
        <taxon>Eukaryota</taxon>
        <taxon>Viridiplantae</taxon>
        <taxon>Chlorophyta</taxon>
        <taxon>Pyramimonadophyceae</taxon>
        <taxon>Pyramimonadales</taxon>
        <taxon>Pyramimonadaceae</taxon>
        <taxon>Cymbomonas</taxon>
    </lineage>
</organism>
<keyword evidence="3" id="KW-1185">Reference proteome</keyword>
<dbReference type="Proteomes" id="UP001190700">
    <property type="component" value="Unassembled WGS sequence"/>
</dbReference>
<feature type="compositionally biased region" description="Low complexity" evidence="1">
    <location>
        <begin position="504"/>
        <end position="529"/>
    </location>
</feature>
<evidence type="ECO:0000313" key="2">
    <source>
        <dbReference type="EMBL" id="KAK3259875.1"/>
    </source>
</evidence>
<feature type="region of interest" description="Disordered" evidence="1">
    <location>
        <begin position="496"/>
        <end position="534"/>
    </location>
</feature>
<protein>
    <submittedName>
        <fullName evidence="2">Uncharacterized protein</fullName>
    </submittedName>
</protein>
<dbReference type="AlphaFoldDB" id="A0AAE0FI33"/>
<dbReference type="EMBL" id="LGRX02018403">
    <property type="protein sequence ID" value="KAK3259875.1"/>
    <property type="molecule type" value="Genomic_DNA"/>
</dbReference>
<comment type="caution">
    <text evidence="2">The sequence shown here is derived from an EMBL/GenBank/DDBJ whole genome shotgun (WGS) entry which is preliminary data.</text>
</comment>